<accession>A0A813QTR8</accession>
<sequence length="305" mass="34564">MSPAKNEKPLAGPANTSAQIQRIFSEVQSQLPSVNFDDDDDDENDNDIPIVHINEEMLNSNLLDNTDALLESLSNNHPSQFTIAQPTIETPQQPPTVEFQMRASPNTIDDTTENQASPPKPSFLSMDIFNTIDFDKLSSSTNHPDHPTLTQTFHRPRPMNHHSSSQQQTTSKSRDDRQILERLAQQANKFNSAEQTHSTKQDDSFEDIESAIYAASHENIDRHGKRIRIPQSERKTIYIDLRNSNAPQQAKAQDEQPSTNQINPSSKPIQSSDSESEEDDDHNDGMLWFEKRQQARKQLLSQQPN</sequence>
<name>A0A813QTR8_ADIRI</name>
<feature type="compositionally biased region" description="Polar residues" evidence="1">
    <location>
        <begin position="243"/>
        <end position="270"/>
    </location>
</feature>
<protein>
    <submittedName>
        <fullName evidence="2">Uncharacterized protein</fullName>
    </submittedName>
</protein>
<organism evidence="2 3">
    <name type="scientific">Adineta ricciae</name>
    <name type="common">Rotifer</name>
    <dbReference type="NCBI Taxonomy" id="249248"/>
    <lineage>
        <taxon>Eukaryota</taxon>
        <taxon>Metazoa</taxon>
        <taxon>Spiralia</taxon>
        <taxon>Gnathifera</taxon>
        <taxon>Rotifera</taxon>
        <taxon>Eurotatoria</taxon>
        <taxon>Bdelloidea</taxon>
        <taxon>Adinetida</taxon>
        <taxon>Adinetidae</taxon>
        <taxon>Adineta</taxon>
    </lineage>
</organism>
<feature type="region of interest" description="Disordered" evidence="1">
    <location>
        <begin position="243"/>
        <end position="305"/>
    </location>
</feature>
<keyword evidence="3" id="KW-1185">Reference proteome</keyword>
<evidence type="ECO:0000256" key="1">
    <source>
        <dbReference type="SAM" id="MobiDB-lite"/>
    </source>
</evidence>
<evidence type="ECO:0000313" key="2">
    <source>
        <dbReference type="EMBL" id="CAF0771758.1"/>
    </source>
</evidence>
<reference evidence="2" key="1">
    <citation type="submission" date="2021-02" db="EMBL/GenBank/DDBJ databases">
        <authorList>
            <person name="Nowell W R."/>
        </authorList>
    </citation>
    <scope>NUCLEOTIDE SEQUENCE</scope>
</reference>
<feature type="region of interest" description="Disordered" evidence="1">
    <location>
        <begin position="135"/>
        <end position="175"/>
    </location>
</feature>
<feature type="compositionally biased region" description="Polar residues" evidence="1">
    <location>
        <begin position="137"/>
        <end position="153"/>
    </location>
</feature>
<comment type="caution">
    <text evidence="2">The sequence shown here is derived from an EMBL/GenBank/DDBJ whole genome shotgun (WGS) entry which is preliminary data.</text>
</comment>
<dbReference type="EMBL" id="CAJNOR010000046">
    <property type="protein sequence ID" value="CAF0771758.1"/>
    <property type="molecule type" value="Genomic_DNA"/>
</dbReference>
<dbReference type="Proteomes" id="UP000663828">
    <property type="component" value="Unassembled WGS sequence"/>
</dbReference>
<gene>
    <name evidence="2" type="ORF">XAT740_LOCUS1489</name>
</gene>
<dbReference type="AlphaFoldDB" id="A0A813QTR8"/>
<proteinExistence type="predicted"/>
<evidence type="ECO:0000313" key="3">
    <source>
        <dbReference type="Proteomes" id="UP000663828"/>
    </source>
</evidence>